<evidence type="ECO:0000256" key="5">
    <source>
        <dbReference type="SAM" id="Phobius"/>
    </source>
</evidence>
<dbReference type="Proteomes" id="UP000034024">
    <property type="component" value="Chromosome"/>
</dbReference>
<reference evidence="7 9" key="1">
    <citation type="submission" date="2015-01" db="EMBL/GenBank/DDBJ databases">
        <title>Deinococcus soli/N5/whole genome sequencing.</title>
        <authorList>
            <person name="Kim M.K."/>
            <person name="Srinivasan S."/>
            <person name="Lee J.-J."/>
        </authorList>
    </citation>
    <scope>NUCLEOTIDE SEQUENCE [LARGE SCALE GENOMIC DNA]</scope>
    <source>
        <strain evidence="7 9">N5</strain>
    </source>
</reference>
<keyword evidence="3 5" id="KW-1133">Transmembrane helix</keyword>
<keyword evidence="4 5" id="KW-0472">Membrane</keyword>
<organism evidence="7 9">
    <name type="scientific">Deinococcus soli</name>
    <name type="common">ex Cha et al. 2016</name>
    <dbReference type="NCBI Taxonomy" id="1309411"/>
    <lineage>
        <taxon>Bacteria</taxon>
        <taxon>Thermotogati</taxon>
        <taxon>Deinococcota</taxon>
        <taxon>Deinococci</taxon>
        <taxon>Deinococcales</taxon>
        <taxon>Deinococcaceae</taxon>
        <taxon>Deinococcus</taxon>
    </lineage>
</organism>
<evidence type="ECO:0000313" key="9">
    <source>
        <dbReference type="Proteomes" id="UP000034024"/>
    </source>
</evidence>
<protein>
    <submittedName>
        <fullName evidence="8">Uncharacterized membrane protein YkvA (DUF1232 family)</fullName>
    </submittedName>
</protein>
<dbReference type="RefSeq" id="WP_046843456.1">
    <property type="nucleotide sequence ID" value="NZ_BMHJ01000009.1"/>
</dbReference>
<sequence>MITRVRAVWRDALALLFALTDRRTPMGAKLMAALALAYALLPLDLLPDLTPVLGVADDILIVPTLLALAARTLPTPVLTQAQTRSLSVQRRLPWLIPAAALTVLTLLSLLGWAVWRALSG</sequence>
<dbReference type="Proteomes" id="UP001185331">
    <property type="component" value="Unassembled WGS sequence"/>
</dbReference>
<reference evidence="8" key="2">
    <citation type="submission" date="2023-07" db="EMBL/GenBank/DDBJ databases">
        <title>Sorghum-associated microbial communities from plants grown in Nebraska, USA.</title>
        <authorList>
            <person name="Schachtman D."/>
        </authorList>
    </citation>
    <scope>NUCLEOTIDE SEQUENCE</scope>
    <source>
        <strain evidence="8">BE330</strain>
    </source>
</reference>
<evidence type="ECO:0000256" key="2">
    <source>
        <dbReference type="ARBA" id="ARBA00022692"/>
    </source>
</evidence>
<dbReference type="Pfam" id="PF06803">
    <property type="entry name" value="DUF1232"/>
    <property type="match status" value="1"/>
</dbReference>
<evidence type="ECO:0000313" key="7">
    <source>
        <dbReference type="EMBL" id="AKH16885.1"/>
    </source>
</evidence>
<gene>
    <name evidence="8" type="ORF">J2Y00_003369</name>
    <name evidence="7" type="ORF">SY84_07235</name>
</gene>
<dbReference type="EMBL" id="CP011389">
    <property type="protein sequence ID" value="AKH16885.1"/>
    <property type="molecule type" value="Genomic_DNA"/>
</dbReference>
<name>A0A0F7JQS3_9DEIO</name>
<evidence type="ECO:0000313" key="8">
    <source>
        <dbReference type="EMBL" id="MDR6219765.1"/>
    </source>
</evidence>
<evidence type="ECO:0000256" key="3">
    <source>
        <dbReference type="ARBA" id="ARBA00022989"/>
    </source>
</evidence>
<evidence type="ECO:0000256" key="4">
    <source>
        <dbReference type="ARBA" id="ARBA00023136"/>
    </source>
</evidence>
<dbReference type="EMBL" id="JAVDQK010000008">
    <property type="protein sequence ID" value="MDR6219765.1"/>
    <property type="molecule type" value="Genomic_DNA"/>
</dbReference>
<feature type="transmembrane region" description="Helical" evidence="5">
    <location>
        <begin position="94"/>
        <end position="115"/>
    </location>
</feature>
<dbReference type="GO" id="GO:0012505">
    <property type="term" value="C:endomembrane system"/>
    <property type="evidence" value="ECO:0007669"/>
    <property type="project" value="UniProtKB-SubCell"/>
</dbReference>
<feature type="domain" description="DUF1232" evidence="6">
    <location>
        <begin position="28"/>
        <end position="63"/>
    </location>
</feature>
<dbReference type="AlphaFoldDB" id="A0A0F7JQS3"/>
<dbReference type="InterPro" id="IPR010652">
    <property type="entry name" value="DUF1232"/>
</dbReference>
<dbReference type="KEGG" id="dch:SY84_07235"/>
<proteinExistence type="predicted"/>
<dbReference type="PATRIC" id="fig|1309411.5.peg.1475"/>
<evidence type="ECO:0000259" key="6">
    <source>
        <dbReference type="Pfam" id="PF06803"/>
    </source>
</evidence>
<evidence type="ECO:0000256" key="1">
    <source>
        <dbReference type="ARBA" id="ARBA00004127"/>
    </source>
</evidence>
<comment type="subcellular location">
    <subcellularLocation>
        <location evidence="1">Endomembrane system</location>
        <topology evidence="1">Multi-pass membrane protein</topology>
    </subcellularLocation>
</comment>
<keyword evidence="9" id="KW-1185">Reference proteome</keyword>
<keyword evidence="2 5" id="KW-0812">Transmembrane</keyword>
<accession>A0A0F7JQS3</accession>